<feature type="compositionally biased region" description="Basic residues" evidence="1">
    <location>
        <begin position="485"/>
        <end position="495"/>
    </location>
</feature>
<protein>
    <submittedName>
        <fullName evidence="2">Glycine-rich domain-containing protein 1</fullName>
    </submittedName>
</protein>
<evidence type="ECO:0000256" key="1">
    <source>
        <dbReference type="SAM" id="MobiDB-lite"/>
    </source>
</evidence>
<organism evidence="2 3">
    <name type="scientific">Zalerion maritima</name>
    <dbReference type="NCBI Taxonomy" id="339359"/>
    <lineage>
        <taxon>Eukaryota</taxon>
        <taxon>Fungi</taxon>
        <taxon>Dikarya</taxon>
        <taxon>Ascomycota</taxon>
        <taxon>Pezizomycotina</taxon>
        <taxon>Sordariomycetes</taxon>
        <taxon>Lulworthiomycetidae</taxon>
        <taxon>Lulworthiales</taxon>
        <taxon>Lulworthiaceae</taxon>
        <taxon>Zalerion</taxon>
    </lineage>
</organism>
<gene>
    <name evidence="2" type="ORF">MKZ38_004775</name>
</gene>
<evidence type="ECO:0000313" key="3">
    <source>
        <dbReference type="Proteomes" id="UP001201980"/>
    </source>
</evidence>
<sequence>MSAVVSTTTKPHEARALSLSGLPTLKEVQTHLLLLDAIVNLKMEVEDWVESCSPASREGDGKTRSSKSKEETWTFFTQLATLRFLKWAKALAADRAKGGEKGKMAKIEIPSLDVLMAWHTSMLNPYVYWRFEEGVLDGGLGGVGIDWDALENCLSTSGSFALPEVNRACMLSLDIEPDLLASLKAGDVETESLAFPEHRFDIPAAMGRQFGFASKMHRAGWNDGRRYAPGASELFLDRARERYAKFLKVVRDYEGGSHVPTLDIDLVWHTHQLAAGGYREWTRRYCGRVVNHNDDVEGGVLELGYEGTEEIWGREFGERYTVRGVGAKGSALKLAGDGGGEEGEEGVKKDIPKCSGGKDCKSCFGGEATPCSTFPKKAVPEANDVYAIEVAALRGGGQSACSVECQADCESADCDCKKPVASATPSNGGVKGLTLDVGAEGETHPSEVVSRQGSINYTPRILQNNSSTLELDTGYWADYSYRNSPKARRNPKRNPNRNGRNGKRDLHGQQMGASECSLQCEVFQCSAGCIPPGVTCSGGDCGSNCQPVTCDPGRFTCDKDPEGAAAEKMVGLDPPGRVFQEAKLVEDEAG</sequence>
<name>A0AAD5RM63_9PEZI</name>
<evidence type="ECO:0000313" key="2">
    <source>
        <dbReference type="EMBL" id="KAJ2897352.1"/>
    </source>
</evidence>
<comment type="caution">
    <text evidence="2">The sequence shown here is derived from an EMBL/GenBank/DDBJ whole genome shotgun (WGS) entry which is preliminary data.</text>
</comment>
<keyword evidence="3" id="KW-1185">Reference proteome</keyword>
<dbReference type="PANTHER" id="PTHR34365">
    <property type="entry name" value="ENOLASE (DUF1399)"/>
    <property type="match status" value="1"/>
</dbReference>
<dbReference type="Proteomes" id="UP001201980">
    <property type="component" value="Unassembled WGS sequence"/>
</dbReference>
<proteinExistence type="predicted"/>
<dbReference type="Pfam" id="PF07173">
    <property type="entry name" value="GRDP-like"/>
    <property type="match status" value="1"/>
</dbReference>
<reference evidence="2" key="1">
    <citation type="submission" date="2022-07" db="EMBL/GenBank/DDBJ databases">
        <title>Draft genome sequence of Zalerion maritima ATCC 34329, a (micro)plastics degrading marine fungus.</title>
        <authorList>
            <person name="Paco A."/>
            <person name="Goncalves M.F.M."/>
            <person name="Rocha-Santos T.A.P."/>
            <person name="Alves A."/>
        </authorList>
    </citation>
    <scope>NUCLEOTIDE SEQUENCE</scope>
    <source>
        <strain evidence="2">ATCC 34329</strain>
    </source>
</reference>
<accession>A0AAD5RM63</accession>
<dbReference type="AlphaFoldDB" id="A0AAD5RM63"/>
<feature type="region of interest" description="Disordered" evidence="1">
    <location>
        <begin position="481"/>
        <end position="508"/>
    </location>
</feature>
<dbReference type="PANTHER" id="PTHR34365:SF7">
    <property type="entry name" value="GLYCINE-RICH DOMAIN-CONTAINING PROTEIN 1"/>
    <property type="match status" value="1"/>
</dbReference>
<dbReference type="EMBL" id="JAKWBI020000280">
    <property type="protein sequence ID" value="KAJ2897352.1"/>
    <property type="molecule type" value="Genomic_DNA"/>
</dbReference>
<feature type="region of interest" description="Disordered" evidence="1">
    <location>
        <begin position="423"/>
        <end position="452"/>
    </location>
</feature>
<dbReference type="InterPro" id="IPR009836">
    <property type="entry name" value="GRDP-like"/>
</dbReference>